<dbReference type="Proteomes" id="UP000033434">
    <property type="component" value="Unassembled WGS sequence"/>
</dbReference>
<reference evidence="1 2" key="1">
    <citation type="journal article" date="2015" name="BMC Genomics">
        <title>Genome mining reveals unlocked bioactive potential of marine Gram-negative bacteria.</title>
        <authorList>
            <person name="Machado H."/>
            <person name="Sonnenschein E.C."/>
            <person name="Melchiorsen J."/>
            <person name="Gram L."/>
        </authorList>
    </citation>
    <scope>NUCLEOTIDE SEQUENCE [LARGE SCALE GENOMIC DNA]</scope>
    <source>
        <strain evidence="1 2">S4054</strain>
    </source>
</reference>
<dbReference type="PROSITE" id="PS51257">
    <property type="entry name" value="PROKAR_LIPOPROTEIN"/>
    <property type="match status" value="1"/>
</dbReference>
<proteinExistence type="predicted"/>
<accession>A0A0F6AAH5</accession>
<protein>
    <submittedName>
        <fullName evidence="1">Uncharacterized protein</fullName>
    </submittedName>
</protein>
<comment type="caution">
    <text evidence="1">The sequence shown here is derived from an EMBL/GenBank/DDBJ whole genome shotgun (WGS) entry which is preliminary data.</text>
</comment>
<name>A0A0F6AAH5_9GAMM</name>
<evidence type="ECO:0000313" key="2">
    <source>
        <dbReference type="Proteomes" id="UP000033434"/>
    </source>
</evidence>
<dbReference type="Gene3D" id="2.60.40.3620">
    <property type="match status" value="1"/>
</dbReference>
<dbReference type="PATRIC" id="fig|1129367.4.peg.3749"/>
<evidence type="ECO:0000313" key="1">
    <source>
        <dbReference type="EMBL" id="KKE82384.1"/>
    </source>
</evidence>
<organism evidence="1 2">
    <name type="scientific">Pseudoalteromonas luteoviolacea S4054</name>
    <dbReference type="NCBI Taxonomy" id="1129367"/>
    <lineage>
        <taxon>Bacteria</taxon>
        <taxon>Pseudomonadati</taxon>
        <taxon>Pseudomonadota</taxon>
        <taxon>Gammaproteobacteria</taxon>
        <taxon>Alteromonadales</taxon>
        <taxon>Pseudoalteromonadaceae</taxon>
        <taxon>Pseudoalteromonas</taxon>
    </lineage>
</organism>
<dbReference type="EMBL" id="AUXW01000165">
    <property type="protein sequence ID" value="KKE82384.1"/>
    <property type="molecule type" value="Genomic_DNA"/>
</dbReference>
<gene>
    <name evidence="1" type="ORF">N479_02040</name>
</gene>
<dbReference type="AlphaFoldDB" id="A0A0F6AAH5"/>
<sequence>MKPAMMLAFLLIKKVRQVQNKIALSILILLGLAGCASPQVGDQTGNDVSQLEAKVIDRALYLRGDFSLWDAEEIYQLKPQGNGTYTVRARFMSPGKVYEFKIADEAWSQGYNCGYRYQSLVKLGQPQPADCNTIYNYFSFTPDKKGWYRITLDYRAPHKPVVLIQRD</sequence>